<gene>
    <name evidence="1" type="ORF">V6242_08605</name>
</gene>
<evidence type="ECO:0000313" key="2">
    <source>
        <dbReference type="Proteomes" id="UP001379949"/>
    </source>
</evidence>
<dbReference type="RefSeq" id="WP_341564393.1">
    <property type="nucleotide sequence ID" value="NZ_JBAKAQ010000004.1"/>
</dbReference>
<comment type="caution">
    <text evidence="1">The sequence shown here is derived from an EMBL/GenBank/DDBJ whole genome shotgun (WGS) entry which is preliminary data.</text>
</comment>
<dbReference type="InterPro" id="IPR003749">
    <property type="entry name" value="ThiS/MoaD-like"/>
</dbReference>
<proteinExistence type="predicted"/>
<dbReference type="SUPFAM" id="SSF54285">
    <property type="entry name" value="MoaD/ThiS"/>
    <property type="match status" value="1"/>
</dbReference>
<accession>A0ABU9G4L4</accession>
<evidence type="ECO:0000313" key="1">
    <source>
        <dbReference type="EMBL" id="MEL0613205.1"/>
    </source>
</evidence>
<name>A0ABU9G4L4_9GAMM</name>
<dbReference type="InterPro" id="IPR016155">
    <property type="entry name" value="Mopterin_synth/thiamin_S_b"/>
</dbReference>
<keyword evidence="2" id="KW-1185">Reference proteome</keyword>
<sequence length="84" mass="9038">MTKLTVVFFASLKESLAIGQYQVVGDFPMSVKALKQMLASELENGDALLATGIQSSVDYEFARDTDMISNTAKEVAFFPPVTGG</sequence>
<dbReference type="Gene3D" id="3.10.20.30">
    <property type="match status" value="1"/>
</dbReference>
<dbReference type="InterPro" id="IPR012675">
    <property type="entry name" value="Beta-grasp_dom_sf"/>
</dbReference>
<dbReference type="EMBL" id="JBAKAR010000005">
    <property type="protein sequence ID" value="MEL0613205.1"/>
    <property type="molecule type" value="Genomic_DNA"/>
</dbReference>
<protein>
    <submittedName>
        <fullName evidence="1">MoaD/ThiS family protein</fullName>
    </submittedName>
</protein>
<reference evidence="1 2" key="1">
    <citation type="submission" date="2024-02" db="EMBL/GenBank/DDBJ databases">
        <title>Bacteria isolated from the canopy kelp, Nereocystis luetkeana.</title>
        <authorList>
            <person name="Pfister C.A."/>
            <person name="Younker I.T."/>
            <person name="Light S.H."/>
        </authorList>
    </citation>
    <scope>NUCLEOTIDE SEQUENCE [LARGE SCALE GENOMIC DNA]</scope>
    <source>
        <strain evidence="1 2">TI.4.07</strain>
    </source>
</reference>
<organism evidence="1 2">
    <name type="scientific">Marinomonas arenicola</name>
    <dbReference type="NCBI Taxonomy" id="569601"/>
    <lineage>
        <taxon>Bacteria</taxon>
        <taxon>Pseudomonadati</taxon>
        <taxon>Pseudomonadota</taxon>
        <taxon>Gammaproteobacteria</taxon>
        <taxon>Oceanospirillales</taxon>
        <taxon>Oceanospirillaceae</taxon>
        <taxon>Marinomonas</taxon>
    </lineage>
</organism>
<dbReference type="Proteomes" id="UP001379949">
    <property type="component" value="Unassembled WGS sequence"/>
</dbReference>
<dbReference type="Pfam" id="PF02597">
    <property type="entry name" value="ThiS"/>
    <property type="match status" value="1"/>
</dbReference>